<dbReference type="OrthoDB" id="9801058at2"/>
<dbReference type="AlphaFoldDB" id="A0A5J5G8X5"/>
<keyword evidence="5 8" id="KW-0812">Transmembrane</keyword>
<dbReference type="Pfam" id="PF01925">
    <property type="entry name" value="TauE"/>
    <property type="match status" value="1"/>
</dbReference>
<comment type="subcellular location">
    <subcellularLocation>
        <location evidence="1 8">Cell membrane</location>
        <topology evidence="1 8">Multi-pass membrane protein</topology>
    </subcellularLocation>
</comment>
<dbReference type="InterPro" id="IPR052017">
    <property type="entry name" value="TSUP"/>
</dbReference>
<protein>
    <recommendedName>
        <fullName evidence="8">Probable membrane transporter protein</fullName>
    </recommendedName>
</protein>
<evidence type="ECO:0000256" key="8">
    <source>
        <dbReference type="RuleBase" id="RU363041"/>
    </source>
</evidence>
<reference evidence="9 10" key="1">
    <citation type="submission" date="2019-09" db="EMBL/GenBank/DDBJ databases">
        <title>Bacillus ochoae sp. nov., Paenibacillus whitsoniae sp. nov., Paenibacillus spiritus sp. nov. Isolated from the Mars Exploration Rover during spacecraft assembly.</title>
        <authorList>
            <person name="Seuylemezian A."/>
            <person name="Vaishampayan P."/>
        </authorList>
    </citation>
    <scope>NUCLEOTIDE SEQUENCE [LARGE SCALE GENOMIC DNA]</scope>
    <source>
        <strain evidence="9 10">MER_111</strain>
    </source>
</reference>
<evidence type="ECO:0000256" key="7">
    <source>
        <dbReference type="ARBA" id="ARBA00023136"/>
    </source>
</evidence>
<evidence type="ECO:0000256" key="6">
    <source>
        <dbReference type="ARBA" id="ARBA00022989"/>
    </source>
</evidence>
<sequence length="251" mass="26714">MSVSLGAVLLLFAVLSGLAKAGFGFGAGMLLNPILTLFVPSTTATTLLAPILWFSNFTGASVHRKSIQWGLIARMLPMGIVGTAAGTLMLAYVDERILKTAIGIGAVTMGVLLLWARKRKRTPEVDDPPKHGKTKAVIHQLGATASGFVGATANSGGLPLILIFVRDSSVGKKQFTANIAMLLAVMDTVKVVSYLTLGVLSVRNLLLVLLFVPFIYAGGYVGKRLNEKISEKSFYVVIHAIIFITGILLIF</sequence>
<dbReference type="GO" id="GO:0005886">
    <property type="term" value="C:plasma membrane"/>
    <property type="evidence" value="ECO:0007669"/>
    <property type="project" value="UniProtKB-SubCell"/>
</dbReference>
<evidence type="ECO:0000256" key="5">
    <source>
        <dbReference type="ARBA" id="ARBA00022692"/>
    </source>
</evidence>
<keyword evidence="7 8" id="KW-0472">Membrane</keyword>
<keyword evidence="4 8" id="KW-1003">Cell membrane</keyword>
<evidence type="ECO:0000313" key="9">
    <source>
        <dbReference type="EMBL" id="KAA9004196.1"/>
    </source>
</evidence>
<comment type="caution">
    <text evidence="9">The sequence shown here is derived from an EMBL/GenBank/DDBJ whole genome shotgun (WGS) entry which is preliminary data.</text>
</comment>
<keyword evidence="10" id="KW-1185">Reference proteome</keyword>
<dbReference type="PANTHER" id="PTHR30269">
    <property type="entry name" value="TRANSMEMBRANE PROTEIN YFCA"/>
    <property type="match status" value="1"/>
</dbReference>
<feature type="transmembrane region" description="Helical" evidence="8">
    <location>
        <begin position="71"/>
        <end position="91"/>
    </location>
</feature>
<name>A0A5J5G8X5_9BACL</name>
<feature type="transmembrane region" description="Helical" evidence="8">
    <location>
        <begin position="37"/>
        <end position="59"/>
    </location>
</feature>
<gene>
    <name evidence="9" type="ORF">F4V43_12435</name>
</gene>
<dbReference type="InterPro" id="IPR002781">
    <property type="entry name" value="TM_pro_TauE-like"/>
</dbReference>
<evidence type="ECO:0000256" key="2">
    <source>
        <dbReference type="ARBA" id="ARBA00009142"/>
    </source>
</evidence>
<comment type="similarity">
    <text evidence="2 8">Belongs to the 4-toluene sulfonate uptake permease (TSUP) (TC 2.A.102) family.</text>
</comment>
<keyword evidence="6 8" id="KW-1133">Transmembrane helix</keyword>
<proteinExistence type="inferred from homology"/>
<dbReference type="Proteomes" id="UP000367750">
    <property type="component" value="Unassembled WGS sequence"/>
</dbReference>
<feature type="transmembrane region" description="Helical" evidence="8">
    <location>
        <begin position="202"/>
        <end position="221"/>
    </location>
</feature>
<organism evidence="9 10">
    <name type="scientific">Paenibacillus spiritus</name>
    <dbReference type="NCBI Taxonomy" id="2496557"/>
    <lineage>
        <taxon>Bacteria</taxon>
        <taxon>Bacillati</taxon>
        <taxon>Bacillota</taxon>
        <taxon>Bacilli</taxon>
        <taxon>Bacillales</taxon>
        <taxon>Paenibacillaceae</taxon>
        <taxon>Paenibacillus</taxon>
    </lineage>
</organism>
<dbReference type="EMBL" id="VYKK01000015">
    <property type="protein sequence ID" value="KAA9004196.1"/>
    <property type="molecule type" value="Genomic_DNA"/>
</dbReference>
<feature type="transmembrane region" description="Helical" evidence="8">
    <location>
        <begin position="233"/>
        <end position="250"/>
    </location>
</feature>
<feature type="transmembrane region" description="Helical" evidence="8">
    <location>
        <begin position="97"/>
        <end position="116"/>
    </location>
</feature>
<dbReference type="RefSeq" id="WP_150458548.1">
    <property type="nucleotide sequence ID" value="NZ_VYKK01000015.1"/>
</dbReference>
<evidence type="ECO:0000256" key="1">
    <source>
        <dbReference type="ARBA" id="ARBA00004651"/>
    </source>
</evidence>
<evidence type="ECO:0000256" key="3">
    <source>
        <dbReference type="ARBA" id="ARBA00022448"/>
    </source>
</evidence>
<evidence type="ECO:0000313" key="10">
    <source>
        <dbReference type="Proteomes" id="UP000367750"/>
    </source>
</evidence>
<accession>A0A5J5G8X5</accession>
<dbReference type="PANTHER" id="PTHR30269:SF37">
    <property type="entry name" value="MEMBRANE TRANSPORTER PROTEIN"/>
    <property type="match status" value="1"/>
</dbReference>
<keyword evidence="3" id="KW-0813">Transport</keyword>
<evidence type="ECO:0000256" key="4">
    <source>
        <dbReference type="ARBA" id="ARBA00022475"/>
    </source>
</evidence>